<evidence type="ECO:0008006" key="3">
    <source>
        <dbReference type="Google" id="ProtNLM"/>
    </source>
</evidence>
<dbReference type="EMBL" id="CP140255">
    <property type="protein sequence ID" value="WQH14633.1"/>
    <property type="molecule type" value="Genomic_DNA"/>
</dbReference>
<protein>
    <recommendedName>
        <fullName evidence="3">Lipoprotein</fullName>
    </recommendedName>
</protein>
<evidence type="ECO:0000313" key="2">
    <source>
        <dbReference type="Proteomes" id="UP001324794"/>
    </source>
</evidence>
<name>A0ABZ0YRN0_9GAMM</name>
<dbReference type="Proteomes" id="UP001324794">
    <property type="component" value="Chromosome"/>
</dbReference>
<sequence length="147" mass="16787">MLRFAIVFSVVFLTGCAGPASQDNLRDRYAFNLKSVENSNVFLSQPLMQYSEHGEDSVLRAFTTDVAEIDNPRSFVLLKVKPDYADDSMDLTLTFDYCDGVVIKNDTTYCDNVIGTYQERLNYRYDTLPEETILDNGLQFEVSVFEM</sequence>
<evidence type="ECO:0000313" key="1">
    <source>
        <dbReference type="EMBL" id="WQH14633.1"/>
    </source>
</evidence>
<organism evidence="1 2">
    <name type="scientific">Vreelandella neptunia</name>
    <dbReference type="NCBI Taxonomy" id="115551"/>
    <lineage>
        <taxon>Bacteria</taxon>
        <taxon>Pseudomonadati</taxon>
        <taxon>Pseudomonadota</taxon>
        <taxon>Gammaproteobacteria</taxon>
        <taxon>Oceanospirillales</taxon>
        <taxon>Halomonadaceae</taxon>
        <taxon>Vreelandella</taxon>
    </lineage>
</organism>
<dbReference type="PROSITE" id="PS51257">
    <property type="entry name" value="PROKAR_LIPOPROTEIN"/>
    <property type="match status" value="1"/>
</dbReference>
<dbReference type="RefSeq" id="WP_223288785.1">
    <property type="nucleotide sequence ID" value="NZ_CP140255.1"/>
</dbReference>
<reference evidence="1 2" key="1">
    <citation type="submission" date="2023-11" db="EMBL/GenBank/DDBJ databases">
        <title>MicrobeMod: A computational toolkit for identifying prokaryotic methylation and restriction-modification with nanopore sequencing.</title>
        <authorList>
            <person name="Crits-Christoph A."/>
            <person name="Kang S.C."/>
            <person name="Lee H."/>
            <person name="Ostrov N."/>
        </authorList>
    </citation>
    <scope>NUCLEOTIDE SEQUENCE [LARGE SCALE GENOMIC DNA]</scope>
    <source>
        <strain evidence="1 2">ATCC BAA-805</strain>
    </source>
</reference>
<proteinExistence type="predicted"/>
<gene>
    <name evidence="1" type="ORF">SR894_08860</name>
</gene>
<keyword evidence="2" id="KW-1185">Reference proteome</keyword>
<accession>A0ABZ0YRN0</accession>